<accession>A0ABU0CVF4</accession>
<name>A0ABU0CVF4_9BACI</name>
<dbReference type="Proteomes" id="UP001232445">
    <property type="component" value="Unassembled WGS sequence"/>
</dbReference>
<evidence type="ECO:0000313" key="2">
    <source>
        <dbReference type="EMBL" id="MDQ0340304.1"/>
    </source>
</evidence>
<dbReference type="InterPro" id="IPR025748">
    <property type="entry name" value="PrcB_C_dom"/>
</dbReference>
<evidence type="ECO:0000259" key="1">
    <source>
        <dbReference type="Pfam" id="PF14343"/>
    </source>
</evidence>
<dbReference type="EMBL" id="JAUSUQ010000013">
    <property type="protein sequence ID" value="MDQ0340304.1"/>
    <property type="molecule type" value="Genomic_DNA"/>
</dbReference>
<dbReference type="Pfam" id="PF14343">
    <property type="entry name" value="PrcB_C"/>
    <property type="match status" value="1"/>
</dbReference>
<dbReference type="RefSeq" id="WP_307341701.1">
    <property type="nucleotide sequence ID" value="NZ_JAUSUQ010000013.1"/>
</dbReference>
<organism evidence="2 3">
    <name type="scientific">Caldalkalibacillus uzonensis</name>
    <dbReference type="NCBI Taxonomy" id="353224"/>
    <lineage>
        <taxon>Bacteria</taxon>
        <taxon>Bacillati</taxon>
        <taxon>Bacillota</taxon>
        <taxon>Bacilli</taxon>
        <taxon>Bacillales</taxon>
        <taxon>Bacillaceae</taxon>
        <taxon>Caldalkalibacillus</taxon>
    </lineage>
</organism>
<sequence length="108" mass="12214">MNLSAADFPHWIEEKLEEIRKTGGVLTVSDDTHTYILLATGERPTGGYSIKVVDAEEREKNGKAYILIKAKEIRPAPDDFVIQVITYPTAVYRLPKTDLPVKVEWVRS</sequence>
<protein>
    <recommendedName>
        <fullName evidence="1">PrcB C-terminal domain-containing protein</fullName>
    </recommendedName>
</protein>
<gene>
    <name evidence="2" type="ORF">J2S00_003113</name>
</gene>
<comment type="caution">
    <text evidence="2">The sequence shown here is derived from an EMBL/GenBank/DDBJ whole genome shotgun (WGS) entry which is preliminary data.</text>
</comment>
<reference evidence="2 3" key="1">
    <citation type="submission" date="2023-07" db="EMBL/GenBank/DDBJ databases">
        <title>Genomic Encyclopedia of Type Strains, Phase IV (KMG-IV): sequencing the most valuable type-strain genomes for metagenomic binning, comparative biology and taxonomic classification.</title>
        <authorList>
            <person name="Goeker M."/>
        </authorList>
    </citation>
    <scope>NUCLEOTIDE SEQUENCE [LARGE SCALE GENOMIC DNA]</scope>
    <source>
        <strain evidence="2 3">DSM 17740</strain>
    </source>
</reference>
<proteinExistence type="predicted"/>
<keyword evidence="3" id="KW-1185">Reference proteome</keyword>
<evidence type="ECO:0000313" key="3">
    <source>
        <dbReference type="Proteomes" id="UP001232445"/>
    </source>
</evidence>
<feature type="domain" description="PrcB C-terminal" evidence="1">
    <location>
        <begin position="34"/>
        <end position="94"/>
    </location>
</feature>